<dbReference type="Proteomes" id="UP000601055">
    <property type="component" value="Unassembled WGS sequence"/>
</dbReference>
<name>A0A923IUS7_9SPHI</name>
<reference evidence="1" key="1">
    <citation type="submission" date="2019-11" db="EMBL/GenBank/DDBJ databases">
        <title>Description of Pedobacter sp. LMG 31464T.</title>
        <authorList>
            <person name="Carlier A."/>
            <person name="Qi S."/>
            <person name="Vandamme P."/>
        </authorList>
    </citation>
    <scope>NUCLEOTIDE SEQUENCE</scope>
    <source>
        <strain evidence="1">LMG 31464</strain>
    </source>
</reference>
<accession>A0A923IUS7</accession>
<proteinExistence type="predicted"/>
<comment type="caution">
    <text evidence="1">The sequence shown here is derived from an EMBL/GenBank/DDBJ whole genome shotgun (WGS) entry which is preliminary data.</text>
</comment>
<dbReference type="Gene3D" id="2.20.110.10">
    <property type="entry name" value="Histone H3 K4-specific methyltransferase SET7/9 N-terminal domain"/>
    <property type="match status" value="1"/>
</dbReference>
<dbReference type="SUPFAM" id="SSF82185">
    <property type="entry name" value="Histone H3 K4-specific methyltransferase SET7/9 N-terminal domain"/>
    <property type="match status" value="1"/>
</dbReference>
<gene>
    <name evidence="1" type="ORF">GM921_06885</name>
</gene>
<protein>
    <recommendedName>
        <fullName evidence="3">MORN repeat variant</fullName>
    </recommendedName>
</protein>
<sequence>MKQFIVIIISFFAFLSVKAQVAPIYLYGNQVTTDRNKATSYAIYGKVSSENVWTFKRYDLYDNLLQTGSYEDESLSTPHGNFNFYMDVQTFNSSHKTSFKLKGKTRFLSQQGNFVHGVEQGKWIVFYPDGNVLSTQNFDNGEPNGEFKTFDKFGNIEEGGNYVNGKKDGEWISLKGTRKDMYELGVLKSSVLIKEQIKKKKQTNN</sequence>
<dbReference type="AlphaFoldDB" id="A0A923IUS7"/>
<dbReference type="RefSeq" id="WP_182921858.1">
    <property type="nucleotide sequence ID" value="NZ_WNXD01000001.1"/>
</dbReference>
<keyword evidence="2" id="KW-1185">Reference proteome</keyword>
<evidence type="ECO:0000313" key="1">
    <source>
        <dbReference type="EMBL" id="MBB2145201.1"/>
    </source>
</evidence>
<organism evidence="1 2">
    <name type="scientific">Pedobacter planticolens</name>
    <dbReference type="NCBI Taxonomy" id="2679964"/>
    <lineage>
        <taxon>Bacteria</taxon>
        <taxon>Pseudomonadati</taxon>
        <taxon>Bacteroidota</taxon>
        <taxon>Sphingobacteriia</taxon>
        <taxon>Sphingobacteriales</taxon>
        <taxon>Sphingobacteriaceae</taxon>
        <taxon>Pedobacter</taxon>
    </lineage>
</organism>
<dbReference type="EMBL" id="WNXD01000001">
    <property type="protein sequence ID" value="MBB2145201.1"/>
    <property type="molecule type" value="Genomic_DNA"/>
</dbReference>
<evidence type="ECO:0008006" key="3">
    <source>
        <dbReference type="Google" id="ProtNLM"/>
    </source>
</evidence>
<evidence type="ECO:0000313" key="2">
    <source>
        <dbReference type="Proteomes" id="UP000601055"/>
    </source>
</evidence>